<evidence type="ECO:0000256" key="5">
    <source>
        <dbReference type="ARBA" id="ARBA00040352"/>
    </source>
</evidence>
<dbReference type="Gene3D" id="2.130.10.10">
    <property type="entry name" value="YVTN repeat-like/Quinoprotein amine dehydrogenase"/>
    <property type="match status" value="1"/>
</dbReference>
<evidence type="ECO:0000256" key="4">
    <source>
        <dbReference type="ARBA" id="ARBA00038575"/>
    </source>
</evidence>
<dbReference type="Proteomes" id="UP000242525">
    <property type="component" value="Unassembled WGS sequence"/>
</dbReference>
<dbReference type="InterPro" id="IPR036322">
    <property type="entry name" value="WD40_repeat_dom_sf"/>
</dbReference>
<comment type="function">
    <text evidence="2">Involved in mRNA splicing. Helps to stabilize the U1 snRNP-5' splice site interaction.</text>
</comment>
<proteinExistence type="inferred from homology"/>
<dbReference type="GO" id="GO:0008380">
    <property type="term" value="P:RNA splicing"/>
    <property type="evidence" value="ECO:0007669"/>
    <property type="project" value="UniProtKB-KW"/>
</dbReference>
<organism evidence="6 7">
    <name type="scientific">Geotrichum candidum</name>
    <name type="common">Oospora lactis</name>
    <name type="synonym">Dipodascus geotrichum</name>
    <dbReference type="NCBI Taxonomy" id="1173061"/>
    <lineage>
        <taxon>Eukaryota</taxon>
        <taxon>Fungi</taxon>
        <taxon>Dikarya</taxon>
        <taxon>Ascomycota</taxon>
        <taxon>Saccharomycotina</taxon>
        <taxon>Dipodascomycetes</taxon>
        <taxon>Dipodascales</taxon>
        <taxon>Dipodascaceae</taxon>
        <taxon>Geotrichum</taxon>
    </lineage>
</organism>
<comment type="similarity">
    <text evidence="3">Belongs to the SWT21 family.</text>
</comment>
<dbReference type="SUPFAM" id="SSF50978">
    <property type="entry name" value="WD40 repeat-like"/>
    <property type="match status" value="1"/>
</dbReference>
<dbReference type="PANTHER" id="PTHR13211:SF0">
    <property type="entry name" value="TELOMERASE CAJAL BODY PROTEIN 1"/>
    <property type="match status" value="1"/>
</dbReference>
<keyword evidence="7" id="KW-1185">Reference proteome</keyword>
<evidence type="ECO:0000256" key="3">
    <source>
        <dbReference type="ARBA" id="ARBA00038156"/>
    </source>
</evidence>
<name>A0A0J9XGB8_GEOCN</name>
<evidence type="ECO:0000313" key="6">
    <source>
        <dbReference type="EMBL" id="CDO55952.1"/>
    </source>
</evidence>
<dbReference type="OrthoDB" id="239865at2759"/>
<dbReference type="InterPro" id="IPR015943">
    <property type="entry name" value="WD40/YVTN_repeat-like_dom_sf"/>
</dbReference>
<accession>A0A0J9XGB8</accession>
<evidence type="ECO:0000256" key="1">
    <source>
        <dbReference type="ARBA" id="ARBA00023187"/>
    </source>
</evidence>
<keyword evidence="1" id="KW-0508">mRNA splicing</keyword>
<dbReference type="STRING" id="1173061.A0A0J9XGB8"/>
<keyword evidence="1" id="KW-0507">mRNA processing</keyword>
<evidence type="ECO:0000256" key="2">
    <source>
        <dbReference type="ARBA" id="ARBA00037270"/>
    </source>
</evidence>
<protein>
    <recommendedName>
        <fullName evidence="5">Protein SWT21</fullName>
    </recommendedName>
</protein>
<dbReference type="EMBL" id="CCBN010000013">
    <property type="protein sequence ID" value="CDO55952.1"/>
    <property type="molecule type" value="Genomic_DNA"/>
</dbReference>
<sequence>MELLASTGEIYSRCTIEDSWIREDFRPAVTSVGSTPAPQKDQVNLFKTCQWTPDGSSLVTSNQDQTIRTFVVPPSVENVSDNNDSQASTELRPYSEIVFPHAVSSLAVYPRFRLTEYAGALLCASVTDHPLQLFNIHNHTKDAFSSNSNSASGVIATYPLINPNNESMPGTLALAFPSTGELVSGTTKQRGRVCLYDIGRPGQAPLHTLELAGKCRPIVSAIADGPELWAESRSLVAGYYNSPHLGGLYDFRTADPAIPFGAAEEEARSDGWKGRIEKGVTQLLWSSNGRYLFVVERRATEITVLDARTGFRRLGSLRNYKGDTNQRLTGTIVRGYKDGLNYLFLGSTDGSVTVYDEVGAVTGTDSEPMLSWTSHGQHSNISSVCVNPITENSTVDRPIMIATTGGQRIPKSAVDDDDFSIENFENSLKVWSIK</sequence>
<dbReference type="PANTHER" id="PTHR13211">
    <property type="entry name" value="TELOMERASE CAJAL BODY PROTEIN 1"/>
    <property type="match status" value="1"/>
</dbReference>
<dbReference type="InterPro" id="IPR051150">
    <property type="entry name" value="SWT21/TCAB1_mRNA_Telomere"/>
</dbReference>
<evidence type="ECO:0000313" key="7">
    <source>
        <dbReference type="Proteomes" id="UP000242525"/>
    </source>
</evidence>
<comment type="caution">
    <text evidence="6">The sequence shown here is derived from an EMBL/GenBank/DDBJ whole genome shotgun (WGS) entry which is preliminary data.</text>
</comment>
<reference evidence="6" key="1">
    <citation type="submission" date="2014-03" db="EMBL/GenBank/DDBJ databases">
        <authorList>
            <person name="Casaregola S."/>
        </authorList>
    </citation>
    <scope>NUCLEOTIDE SEQUENCE [LARGE SCALE GENOMIC DNA]</scope>
    <source>
        <strain evidence="6">CLIB 918</strain>
    </source>
</reference>
<dbReference type="AlphaFoldDB" id="A0A0J9XGB8"/>
<gene>
    <name evidence="6" type="ORF">BN980_GECA13s00714g</name>
</gene>
<comment type="subunit">
    <text evidence="4">Associates with snRNPs.</text>
</comment>